<sequence>MMRGLNANVIAASTWTSNNAHCGYGMTGAAICKMGHFPRKYVSPGSGTDRSSL</sequence>
<reference evidence="1 2" key="1">
    <citation type="submission" date="2014-04" db="EMBL/GenBank/DDBJ databases">
        <authorList>
            <consortium name="DOE Joint Genome Institute"/>
            <person name="Kuo A."/>
            <person name="Kohler A."/>
            <person name="Jargeat P."/>
            <person name="Nagy L.G."/>
            <person name="Floudas D."/>
            <person name="Copeland A."/>
            <person name="Barry K.W."/>
            <person name="Cichocki N."/>
            <person name="Veneault-Fourrey C."/>
            <person name="LaButti K."/>
            <person name="Lindquist E.A."/>
            <person name="Lipzen A."/>
            <person name="Lundell T."/>
            <person name="Morin E."/>
            <person name="Murat C."/>
            <person name="Sun H."/>
            <person name="Tunlid A."/>
            <person name="Henrissat B."/>
            <person name="Grigoriev I.V."/>
            <person name="Hibbett D.S."/>
            <person name="Martin F."/>
            <person name="Nordberg H.P."/>
            <person name="Cantor M.N."/>
            <person name="Hua S.X."/>
        </authorList>
    </citation>
    <scope>NUCLEOTIDE SEQUENCE [LARGE SCALE GENOMIC DNA]</scope>
    <source>
        <strain evidence="1 2">Ve08.2h10</strain>
    </source>
</reference>
<dbReference type="Proteomes" id="UP000054538">
    <property type="component" value="Unassembled WGS sequence"/>
</dbReference>
<reference evidence="2" key="2">
    <citation type="submission" date="2015-01" db="EMBL/GenBank/DDBJ databases">
        <title>Evolutionary Origins and Diversification of the Mycorrhizal Mutualists.</title>
        <authorList>
            <consortium name="DOE Joint Genome Institute"/>
            <consortium name="Mycorrhizal Genomics Consortium"/>
            <person name="Kohler A."/>
            <person name="Kuo A."/>
            <person name="Nagy L.G."/>
            <person name="Floudas D."/>
            <person name="Copeland A."/>
            <person name="Barry K.W."/>
            <person name="Cichocki N."/>
            <person name="Veneault-Fourrey C."/>
            <person name="LaButti K."/>
            <person name="Lindquist E.A."/>
            <person name="Lipzen A."/>
            <person name="Lundell T."/>
            <person name="Morin E."/>
            <person name="Murat C."/>
            <person name="Riley R."/>
            <person name="Ohm R."/>
            <person name="Sun H."/>
            <person name="Tunlid A."/>
            <person name="Henrissat B."/>
            <person name="Grigoriev I.V."/>
            <person name="Hibbett D.S."/>
            <person name="Martin F."/>
        </authorList>
    </citation>
    <scope>NUCLEOTIDE SEQUENCE [LARGE SCALE GENOMIC DNA]</scope>
    <source>
        <strain evidence="2">Ve08.2h10</strain>
    </source>
</reference>
<dbReference type="HOGENOM" id="CLU_3069366_0_0_1"/>
<accession>A0A0D0DMJ2</accession>
<evidence type="ECO:0000313" key="1">
    <source>
        <dbReference type="EMBL" id="KIK92863.1"/>
    </source>
</evidence>
<organism evidence="1 2">
    <name type="scientific">Paxillus rubicundulus Ve08.2h10</name>
    <dbReference type="NCBI Taxonomy" id="930991"/>
    <lineage>
        <taxon>Eukaryota</taxon>
        <taxon>Fungi</taxon>
        <taxon>Dikarya</taxon>
        <taxon>Basidiomycota</taxon>
        <taxon>Agaricomycotina</taxon>
        <taxon>Agaricomycetes</taxon>
        <taxon>Agaricomycetidae</taxon>
        <taxon>Boletales</taxon>
        <taxon>Paxilineae</taxon>
        <taxon>Paxillaceae</taxon>
        <taxon>Paxillus</taxon>
    </lineage>
</organism>
<evidence type="ECO:0000313" key="2">
    <source>
        <dbReference type="Proteomes" id="UP000054538"/>
    </source>
</evidence>
<protein>
    <submittedName>
        <fullName evidence="1">Uncharacterized protein</fullName>
    </submittedName>
</protein>
<keyword evidence="2" id="KW-1185">Reference proteome</keyword>
<dbReference type="AlphaFoldDB" id="A0A0D0DMJ2"/>
<dbReference type="InParanoid" id="A0A0D0DMJ2"/>
<gene>
    <name evidence="1" type="ORF">PAXRUDRAFT_829571</name>
</gene>
<proteinExistence type="predicted"/>
<dbReference type="EMBL" id="KN825236">
    <property type="protein sequence ID" value="KIK92863.1"/>
    <property type="molecule type" value="Genomic_DNA"/>
</dbReference>
<name>A0A0D0DMJ2_9AGAM</name>